<dbReference type="RefSeq" id="WP_156206712.1">
    <property type="nucleotide sequence ID" value="NZ_WHPN01000314.1"/>
</dbReference>
<dbReference type="PIRSF" id="PIRSF006648">
    <property type="entry name" value="DrrB"/>
    <property type="match status" value="1"/>
</dbReference>
<feature type="transmembrane region" description="Helical" evidence="6">
    <location>
        <begin position="76"/>
        <end position="99"/>
    </location>
</feature>
<evidence type="ECO:0000313" key="8">
    <source>
        <dbReference type="EMBL" id="KAF4407468.1"/>
    </source>
</evidence>
<feature type="transmembrane region" description="Helical" evidence="6">
    <location>
        <begin position="43"/>
        <end position="64"/>
    </location>
</feature>
<keyword evidence="2 6" id="KW-0812">Transmembrane</keyword>
<evidence type="ECO:0000259" key="7">
    <source>
        <dbReference type="PROSITE" id="PS51012"/>
    </source>
</evidence>
<dbReference type="Pfam" id="PF01061">
    <property type="entry name" value="ABC2_membrane"/>
    <property type="match status" value="1"/>
</dbReference>
<keyword evidence="4 6" id="KW-0472">Membrane</keyword>
<dbReference type="InterPro" id="IPR051784">
    <property type="entry name" value="Nod_factor_ABC_transporter"/>
</dbReference>
<dbReference type="Proteomes" id="UP000621266">
    <property type="component" value="Unassembled WGS sequence"/>
</dbReference>
<accession>A0ABQ7FJQ7</accession>
<evidence type="ECO:0000256" key="4">
    <source>
        <dbReference type="ARBA" id="ARBA00023136"/>
    </source>
</evidence>
<reference evidence="8 9" key="1">
    <citation type="submission" date="2019-10" db="EMBL/GenBank/DDBJ databases">
        <title>Streptomyces tenebrisbrunneis sp.nov., an endogenous actinomycete isolated from of Lycium ruthenicum.</title>
        <authorList>
            <person name="Ma L."/>
        </authorList>
    </citation>
    <scope>NUCLEOTIDE SEQUENCE [LARGE SCALE GENOMIC DNA]</scope>
    <source>
        <strain evidence="8 9">TRM 66187</strain>
    </source>
</reference>
<comment type="caution">
    <text evidence="8">The sequence shown here is derived from an EMBL/GenBank/DDBJ whole genome shotgun (WGS) entry which is preliminary data.</text>
</comment>
<dbReference type="InterPro" id="IPR000412">
    <property type="entry name" value="ABC_2_transport"/>
</dbReference>
<comment type="caution">
    <text evidence="6">Lacks conserved residue(s) required for the propagation of feature annotation.</text>
</comment>
<feature type="transmembrane region" description="Helical" evidence="6">
    <location>
        <begin position="120"/>
        <end position="146"/>
    </location>
</feature>
<evidence type="ECO:0000256" key="1">
    <source>
        <dbReference type="ARBA" id="ARBA00004141"/>
    </source>
</evidence>
<keyword evidence="6" id="KW-0813">Transport</keyword>
<name>A0ABQ7FJQ7_9ACTN</name>
<dbReference type="EMBL" id="WHPN01000314">
    <property type="protein sequence ID" value="KAF4407468.1"/>
    <property type="molecule type" value="Genomic_DNA"/>
</dbReference>
<protein>
    <recommendedName>
        <fullName evidence="6">Transport permease protein</fullName>
    </recommendedName>
</protein>
<evidence type="ECO:0000256" key="6">
    <source>
        <dbReference type="RuleBase" id="RU361157"/>
    </source>
</evidence>
<evidence type="ECO:0000256" key="5">
    <source>
        <dbReference type="ARBA" id="ARBA00023251"/>
    </source>
</evidence>
<evidence type="ECO:0000256" key="3">
    <source>
        <dbReference type="ARBA" id="ARBA00022989"/>
    </source>
</evidence>
<dbReference type="InterPro" id="IPR013525">
    <property type="entry name" value="ABC2_TM"/>
</dbReference>
<comment type="similarity">
    <text evidence="6">Belongs to the ABC-2 integral membrane protein family.</text>
</comment>
<comment type="subcellular location">
    <subcellularLocation>
        <location evidence="6">Cell membrane</location>
        <topology evidence="6">Multi-pass membrane protein</topology>
    </subcellularLocation>
    <subcellularLocation>
        <location evidence="1">Membrane</location>
        <topology evidence="1">Multi-pass membrane protein</topology>
    </subcellularLocation>
</comment>
<gene>
    <name evidence="8" type="ORF">GCU69_19405</name>
</gene>
<dbReference type="PANTHER" id="PTHR43229">
    <property type="entry name" value="NODULATION PROTEIN J"/>
    <property type="match status" value="1"/>
</dbReference>
<keyword evidence="9" id="KW-1185">Reference proteome</keyword>
<sequence>MSTVTATAPPFLPGTETGPRRLVRDGLLVAQRNLRHVLRVPELLIQATIQPVMFVLLFAFVFGGSIDMPGGGSYRAYLLAGIFTQIVAFGSANTAMGIAEDLSKGVVDRFRSLPMARSALLLGRAASHLVMNALALLVLALSGLVVGWRAEEGVARTLAAFGVLLFFGFAMSWVGALTGIWLGRPEVVQAATMTWLFPLTFLSNAFVPTQGMPSWLRPVAEWNPVSATAAACRELFGNPNPFAREGLFPAEHPVLTSLAWSALVIAIAAPLAVRRYRRAAG</sequence>
<feature type="transmembrane region" description="Helical" evidence="6">
    <location>
        <begin position="158"/>
        <end position="180"/>
    </location>
</feature>
<dbReference type="PANTHER" id="PTHR43229:SF2">
    <property type="entry name" value="NODULATION PROTEIN J"/>
    <property type="match status" value="1"/>
</dbReference>
<feature type="transmembrane region" description="Helical" evidence="6">
    <location>
        <begin position="254"/>
        <end position="273"/>
    </location>
</feature>
<feature type="domain" description="ABC transmembrane type-2" evidence="7">
    <location>
        <begin position="42"/>
        <end position="279"/>
    </location>
</feature>
<organism evidence="8 9">
    <name type="scientific">Streptomyces lycii</name>
    <dbReference type="NCBI Taxonomy" id="2654337"/>
    <lineage>
        <taxon>Bacteria</taxon>
        <taxon>Bacillati</taxon>
        <taxon>Actinomycetota</taxon>
        <taxon>Actinomycetes</taxon>
        <taxon>Kitasatosporales</taxon>
        <taxon>Streptomycetaceae</taxon>
        <taxon>Streptomyces</taxon>
    </lineage>
</organism>
<dbReference type="PROSITE" id="PS51012">
    <property type="entry name" value="ABC_TM2"/>
    <property type="match status" value="1"/>
</dbReference>
<proteinExistence type="inferred from homology"/>
<evidence type="ECO:0000256" key="2">
    <source>
        <dbReference type="ARBA" id="ARBA00022692"/>
    </source>
</evidence>
<keyword evidence="5" id="KW-0046">Antibiotic resistance</keyword>
<evidence type="ECO:0000313" key="9">
    <source>
        <dbReference type="Proteomes" id="UP000621266"/>
    </source>
</evidence>
<keyword evidence="3 6" id="KW-1133">Transmembrane helix</keyword>
<keyword evidence="6" id="KW-1003">Cell membrane</keyword>
<dbReference type="InterPro" id="IPR047817">
    <property type="entry name" value="ABC2_TM_bact-type"/>
</dbReference>